<sequence length="40" mass="4683">MDLTNNKSSSKLKADDLEKCRLPVLYPLPWPFLIHLRVET</sequence>
<feature type="non-terminal residue" evidence="1">
    <location>
        <position position="40"/>
    </location>
</feature>
<comment type="caution">
    <text evidence="1">The sequence shown here is derived from an EMBL/GenBank/DDBJ whole genome shotgun (WGS) entry which is preliminary data.</text>
</comment>
<dbReference type="AlphaFoldDB" id="A0A2K3KMG4"/>
<name>A0A2K3KMG4_TRIPR</name>
<accession>A0A2K3KMG4</accession>
<reference evidence="1 2" key="2">
    <citation type="journal article" date="2017" name="Front. Plant Sci.">
        <title>Gene Classification and Mining of Molecular Markers Useful in Red Clover (Trifolium pratense) Breeding.</title>
        <authorList>
            <person name="Istvanek J."/>
            <person name="Dluhosova J."/>
            <person name="Dluhos P."/>
            <person name="Patkova L."/>
            <person name="Nedelnik J."/>
            <person name="Repkova J."/>
        </authorList>
    </citation>
    <scope>NUCLEOTIDE SEQUENCE [LARGE SCALE GENOMIC DNA]</scope>
    <source>
        <strain evidence="2">cv. Tatra</strain>
        <tissue evidence="1">Young leaves</tissue>
    </source>
</reference>
<dbReference type="EMBL" id="ASHM01102212">
    <property type="protein sequence ID" value="PNX67498.1"/>
    <property type="molecule type" value="Genomic_DNA"/>
</dbReference>
<evidence type="ECO:0000313" key="1">
    <source>
        <dbReference type="EMBL" id="PNX67498.1"/>
    </source>
</evidence>
<evidence type="ECO:0000313" key="2">
    <source>
        <dbReference type="Proteomes" id="UP000236291"/>
    </source>
</evidence>
<dbReference type="Proteomes" id="UP000236291">
    <property type="component" value="Unassembled WGS sequence"/>
</dbReference>
<reference evidence="1 2" key="1">
    <citation type="journal article" date="2014" name="Am. J. Bot.">
        <title>Genome assembly and annotation for red clover (Trifolium pratense; Fabaceae).</title>
        <authorList>
            <person name="Istvanek J."/>
            <person name="Jaros M."/>
            <person name="Krenek A."/>
            <person name="Repkova J."/>
        </authorList>
    </citation>
    <scope>NUCLEOTIDE SEQUENCE [LARGE SCALE GENOMIC DNA]</scope>
    <source>
        <strain evidence="2">cv. Tatra</strain>
        <tissue evidence="1">Young leaves</tissue>
    </source>
</reference>
<gene>
    <name evidence="1" type="ORF">L195_g055661</name>
</gene>
<proteinExistence type="predicted"/>
<protein>
    <submittedName>
        <fullName evidence="1">Uncharacterized protein</fullName>
    </submittedName>
</protein>
<organism evidence="1 2">
    <name type="scientific">Trifolium pratense</name>
    <name type="common">Red clover</name>
    <dbReference type="NCBI Taxonomy" id="57577"/>
    <lineage>
        <taxon>Eukaryota</taxon>
        <taxon>Viridiplantae</taxon>
        <taxon>Streptophyta</taxon>
        <taxon>Embryophyta</taxon>
        <taxon>Tracheophyta</taxon>
        <taxon>Spermatophyta</taxon>
        <taxon>Magnoliopsida</taxon>
        <taxon>eudicotyledons</taxon>
        <taxon>Gunneridae</taxon>
        <taxon>Pentapetalae</taxon>
        <taxon>rosids</taxon>
        <taxon>fabids</taxon>
        <taxon>Fabales</taxon>
        <taxon>Fabaceae</taxon>
        <taxon>Papilionoideae</taxon>
        <taxon>50 kb inversion clade</taxon>
        <taxon>NPAAA clade</taxon>
        <taxon>Hologalegina</taxon>
        <taxon>IRL clade</taxon>
        <taxon>Trifolieae</taxon>
        <taxon>Trifolium</taxon>
    </lineage>
</organism>